<accession>A0A5C0VH62</accession>
<dbReference type="KEGG" id="pej:FYC62_10440"/>
<protein>
    <submittedName>
        <fullName evidence="2">RES family NAD+ phosphorylase</fullName>
    </submittedName>
</protein>
<dbReference type="RefSeq" id="WP_149074888.1">
    <property type="nucleotide sequence ID" value="NZ_CP043329.1"/>
</dbReference>
<dbReference type="InterPro" id="IPR014914">
    <property type="entry name" value="RES_dom"/>
</dbReference>
<organism evidence="2 3">
    <name type="scientific">Pedobacter aquae</name>
    <dbReference type="NCBI Taxonomy" id="2605747"/>
    <lineage>
        <taxon>Bacteria</taxon>
        <taxon>Pseudomonadati</taxon>
        <taxon>Bacteroidota</taxon>
        <taxon>Sphingobacteriia</taxon>
        <taxon>Sphingobacteriales</taxon>
        <taxon>Sphingobacteriaceae</taxon>
        <taxon>Pedobacter</taxon>
    </lineage>
</organism>
<evidence type="ECO:0000259" key="1">
    <source>
        <dbReference type="SMART" id="SM00953"/>
    </source>
</evidence>
<dbReference type="AlphaFoldDB" id="A0A5C0VH62"/>
<sequence length="149" mass="16975">MLVYRIVLAPFADALLSSGRAARWNSHDSHVIYTASSISLACLENVVHRNKLGLNALFKVLYIDIPDDLPQKEISNDELPSKWHHFENIPVTQLLGDEWLTNQQTAILKVPSSIIPQEFNYLLNPKHADFKAIKLLKAEPFIFDERIKA</sequence>
<feature type="domain" description="RES" evidence="1">
    <location>
        <begin position="10"/>
        <end position="137"/>
    </location>
</feature>
<dbReference type="SMART" id="SM00953">
    <property type="entry name" value="RES"/>
    <property type="match status" value="1"/>
</dbReference>
<reference evidence="2 3" key="1">
    <citation type="submission" date="2019-08" db="EMBL/GenBank/DDBJ databases">
        <title>Pedobacter sp. nov., isolated from Han river, South Korea.</title>
        <authorList>
            <person name="Lee D.-H."/>
            <person name="Kim Y.-S."/>
            <person name="Hwang E.-M."/>
            <person name="Le Tran T.C."/>
            <person name="Cha C.-J."/>
        </authorList>
    </citation>
    <scope>NUCLEOTIDE SEQUENCE [LARGE SCALE GENOMIC DNA]</scope>
    <source>
        <strain evidence="2 3">CJ43</strain>
    </source>
</reference>
<dbReference type="EMBL" id="CP043329">
    <property type="protein sequence ID" value="QEK52025.1"/>
    <property type="molecule type" value="Genomic_DNA"/>
</dbReference>
<evidence type="ECO:0000313" key="3">
    <source>
        <dbReference type="Proteomes" id="UP000323653"/>
    </source>
</evidence>
<dbReference type="Pfam" id="PF08808">
    <property type="entry name" value="RES"/>
    <property type="match status" value="1"/>
</dbReference>
<gene>
    <name evidence="2" type="ORF">FYC62_10440</name>
</gene>
<name>A0A5C0VH62_9SPHI</name>
<dbReference type="Proteomes" id="UP000323653">
    <property type="component" value="Chromosome"/>
</dbReference>
<keyword evidence="3" id="KW-1185">Reference proteome</keyword>
<proteinExistence type="predicted"/>
<evidence type="ECO:0000313" key="2">
    <source>
        <dbReference type="EMBL" id="QEK52025.1"/>
    </source>
</evidence>